<dbReference type="Pfam" id="PF03936">
    <property type="entry name" value="Terpene_synth_C"/>
    <property type="match status" value="2"/>
</dbReference>
<feature type="domain" description="Terpene synthase metal-binding" evidence="4">
    <location>
        <begin position="30"/>
        <end position="115"/>
    </location>
</feature>
<dbReference type="InterPro" id="IPR008949">
    <property type="entry name" value="Isoprenoid_synthase_dom_sf"/>
</dbReference>
<dbReference type="Proteomes" id="UP001603857">
    <property type="component" value="Unassembled WGS sequence"/>
</dbReference>
<keyword evidence="6" id="KW-1185">Reference proteome</keyword>
<dbReference type="GO" id="GO:0016829">
    <property type="term" value="F:lyase activity"/>
    <property type="evidence" value="ECO:0007669"/>
    <property type="project" value="UniProtKB-KW"/>
</dbReference>
<protein>
    <recommendedName>
        <fullName evidence="4">Terpene synthase metal-binding domain-containing protein</fullName>
    </recommendedName>
</protein>
<sequence>MTLITDDTYDAYGTIDELELLTKAIERLTRKLYKKFVRAYNTETRWLNDNYKPTIEEYLEISTISASYSLLTITSYIGMRYITTENIFKWATNEPKIVKAANITSRLMDDIVSNEPYIFTGTMHRDIMGMVLAQQLQVKRSLTFISHYIPNLNNPTIATKDLCLGKIPSKNQHDPTTNKFSRSPVQRLKRIGFILEKDAEGWTLASSDAKGWTLA</sequence>
<keyword evidence="3" id="KW-0456">Lyase</keyword>
<evidence type="ECO:0000256" key="3">
    <source>
        <dbReference type="ARBA" id="ARBA00023239"/>
    </source>
</evidence>
<comment type="cofactor">
    <cofactor evidence="1">
        <name>Mg(2+)</name>
        <dbReference type="ChEBI" id="CHEBI:18420"/>
    </cofactor>
</comment>
<evidence type="ECO:0000313" key="5">
    <source>
        <dbReference type="EMBL" id="KAL2327953.1"/>
    </source>
</evidence>
<dbReference type="PANTHER" id="PTHR31225">
    <property type="entry name" value="OS04G0344100 PROTEIN-RELATED"/>
    <property type="match status" value="1"/>
</dbReference>
<evidence type="ECO:0000313" key="6">
    <source>
        <dbReference type="Proteomes" id="UP001603857"/>
    </source>
</evidence>
<dbReference type="EMBL" id="JBGMDY010000007">
    <property type="protein sequence ID" value="KAL2327953.1"/>
    <property type="molecule type" value="Genomic_DNA"/>
</dbReference>
<dbReference type="PANTHER" id="PTHR31225:SF221">
    <property type="entry name" value="(-)-GERMACRENE D SYNTHASE"/>
    <property type="match status" value="1"/>
</dbReference>
<gene>
    <name evidence="5" type="ORF">Fmac_021380</name>
</gene>
<dbReference type="InterPro" id="IPR050148">
    <property type="entry name" value="Terpene_synthase-like"/>
</dbReference>
<evidence type="ECO:0000259" key="4">
    <source>
        <dbReference type="Pfam" id="PF03936"/>
    </source>
</evidence>
<dbReference type="GO" id="GO:0046872">
    <property type="term" value="F:metal ion binding"/>
    <property type="evidence" value="ECO:0007669"/>
    <property type="project" value="UniProtKB-KW"/>
</dbReference>
<organism evidence="5 6">
    <name type="scientific">Flemingia macrophylla</name>
    <dbReference type="NCBI Taxonomy" id="520843"/>
    <lineage>
        <taxon>Eukaryota</taxon>
        <taxon>Viridiplantae</taxon>
        <taxon>Streptophyta</taxon>
        <taxon>Embryophyta</taxon>
        <taxon>Tracheophyta</taxon>
        <taxon>Spermatophyta</taxon>
        <taxon>Magnoliopsida</taxon>
        <taxon>eudicotyledons</taxon>
        <taxon>Gunneridae</taxon>
        <taxon>Pentapetalae</taxon>
        <taxon>rosids</taxon>
        <taxon>fabids</taxon>
        <taxon>Fabales</taxon>
        <taxon>Fabaceae</taxon>
        <taxon>Papilionoideae</taxon>
        <taxon>50 kb inversion clade</taxon>
        <taxon>NPAAA clade</taxon>
        <taxon>indigoferoid/millettioid clade</taxon>
        <taxon>Phaseoleae</taxon>
        <taxon>Flemingia</taxon>
    </lineage>
</organism>
<name>A0ABD1LWP9_9FABA</name>
<comment type="caution">
    <text evidence="5">The sequence shown here is derived from an EMBL/GenBank/DDBJ whole genome shotgun (WGS) entry which is preliminary data.</text>
</comment>
<proteinExistence type="predicted"/>
<reference evidence="5 6" key="1">
    <citation type="submission" date="2024-08" db="EMBL/GenBank/DDBJ databases">
        <title>Insights into the chromosomal genome structure of Flemingia macrophylla.</title>
        <authorList>
            <person name="Ding Y."/>
            <person name="Zhao Y."/>
            <person name="Bi W."/>
            <person name="Wu M."/>
            <person name="Zhao G."/>
            <person name="Gong Y."/>
            <person name="Li W."/>
            <person name="Zhang P."/>
        </authorList>
    </citation>
    <scope>NUCLEOTIDE SEQUENCE [LARGE SCALE GENOMIC DNA]</scope>
    <source>
        <strain evidence="5">DYQJB</strain>
        <tissue evidence="5">Leaf</tissue>
    </source>
</reference>
<dbReference type="Gene3D" id="1.10.600.10">
    <property type="entry name" value="Farnesyl Diphosphate Synthase"/>
    <property type="match status" value="2"/>
</dbReference>
<accession>A0ABD1LWP9</accession>
<dbReference type="SUPFAM" id="SSF48576">
    <property type="entry name" value="Terpenoid synthases"/>
    <property type="match status" value="1"/>
</dbReference>
<dbReference type="AlphaFoldDB" id="A0ABD1LWP9"/>
<keyword evidence="2" id="KW-0479">Metal-binding</keyword>
<feature type="domain" description="Terpene synthase metal-binding" evidence="4">
    <location>
        <begin position="1"/>
        <end position="28"/>
    </location>
</feature>
<dbReference type="InterPro" id="IPR005630">
    <property type="entry name" value="Terpene_synthase_metal-bd"/>
</dbReference>
<evidence type="ECO:0000256" key="2">
    <source>
        <dbReference type="ARBA" id="ARBA00022723"/>
    </source>
</evidence>
<evidence type="ECO:0000256" key="1">
    <source>
        <dbReference type="ARBA" id="ARBA00001946"/>
    </source>
</evidence>